<protein>
    <submittedName>
        <fullName evidence="2">Alkaline phosphatase</fullName>
    </submittedName>
</protein>
<dbReference type="RefSeq" id="WP_068205563.1">
    <property type="nucleotide sequence ID" value="NZ_CP013355.1"/>
</dbReference>
<keyword evidence="3" id="KW-1185">Reference proteome</keyword>
<name>A0A0X8G4G0_9FLAO</name>
<dbReference type="PROSITE" id="PS51257">
    <property type="entry name" value="PROKAR_LIPOPROTEIN"/>
    <property type="match status" value="1"/>
</dbReference>
<organism evidence="2 3">
    <name type="scientific">Lutibacter profundi</name>
    <dbReference type="NCBI Taxonomy" id="1622118"/>
    <lineage>
        <taxon>Bacteria</taxon>
        <taxon>Pseudomonadati</taxon>
        <taxon>Bacteroidota</taxon>
        <taxon>Flavobacteriia</taxon>
        <taxon>Flavobacteriales</taxon>
        <taxon>Flavobacteriaceae</taxon>
        <taxon>Lutibacter</taxon>
    </lineage>
</organism>
<accession>A0A0X8G4G0</accession>
<dbReference type="AlphaFoldDB" id="A0A0X8G4G0"/>
<dbReference type="PANTHER" id="PTHR33987">
    <property type="entry name" value="CALCINEURIN-LIKE METALLO-PHOSPHOESTERASE SUPERFAMILY PROTEIN"/>
    <property type="match status" value="1"/>
</dbReference>
<evidence type="ECO:0000313" key="3">
    <source>
        <dbReference type="Proteomes" id="UP000059672"/>
    </source>
</evidence>
<proteinExistence type="predicted"/>
<dbReference type="KEGG" id="lut:Lupro_00565"/>
<evidence type="ECO:0000313" key="2">
    <source>
        <dbReference type="EMBL" id="AMC09845.1"/>
    </source>
</evidence>
<dbReference type="InterPro" id="IPR038607">
    <property type="entry name" value="PhoD-like_sf"/>
</dbReference>
<evidence type="ECO:0000259" key="1">
    <source>
        <dbReference type="Pfam" id="PF09423"/>
    </source>
</evidence>
<dbReference type="InterPro" id="IPR029052">
    <property type="entry name" value="Metallo-depent_PP-like"/>
</dbReference>
<gene>
    <name evidence="2" type="ORF">Lupro_00565</name>
</gene>
<dbReference type="SUPFAM" id="SSF56300">
    <property type="entry name" value="Metallo-dependent phosphatases"/>
    <property type="match status" value="1"/>
</dbReference>
<feature type="domain" description="PhoD-like phosphatase metallophosphatase" evidence="1">
    <location>
        <begin position="40"/>
        <end position="269"/>
    </location>
</feature>
<dbReference type="Proteomes" id="UP000059672">
    <property type="component" value="Chromosome"/>
</dbReference>
<dbReference type="STRING" id="1622118.Lupro_00565"/>
<dbReference type="EMBL" id="CP013355">
    <property type="protein sequence ID" value="AMC09845.1"/>
    <property type="molecule type" value="Genomic_DNA"/>
</dbReference>
<reference evidence="2 3" key="2">
    <citation type="journal article" date="2016" name="Int. J. Syst. Evol. Microbiol.">
        <title>Lutibacter profundi sp. nov., isolated from a deep-sea hydrothermal system on the Arctic Mid-Ocean Ridge and emended description of the genus Lutibacter.</title>
        <authorList>
            <person name="Le Moine Bauer S."/>
            <person name="Roalkvam I."/>
            <person name="Steen I.H."/>
            <person name="Dahle H."/>
        </authorList>
    </citation>
    <scope>NUCLEOTIDE SEQUENCE [LARGE SCALE GENOMIC DNA]</scope>
    <source>
        <strain evidence="2 3">LP1</strain>
    </source>
</reference>
<dbReference type="PANTHER" id="PTHR33987:SF1">
    <property type="entry name" value="CALCINEURIN-LIKE METALLO-PHOSPHOESTERASE SUPERFAMILY PROTEIN"/>
    <property type="match status" value="1"/>
</dbReference>
<dbReference type="OrthoDB" id="9763616at2"/>
<dbReference type="Gene3D" id="3.60.21.70">
    <property type="entry name" value="PhoD-like phosphatase"/>
    <property type="match status" value="1"/>
</dbReference>
<dbReference type="CDD" id="cd07389">
    <property type="entry name" value="MPP_PhoD"/>
    <property type="match status" value="1"/>
</dbReference>
<dbReference type="InterPro" id="IPR018946">
    <property type="entry name" value="PhoD-like_MPP"/>
</dbReference>
<sequence length="345" mass="40035">MNYFKLFFFLFVTLISCKTEEKSKKITDSKNTTTDFVIAFGSCNNQHAPNTLWDEIVKNNPNIWIWGGDVIYSDTEDMEYLKQNYLMLKNNESYSNFSRNMDILATWDDHDYGINDGGAEYPKKAASQQLFLDFFNVPNNDERRKQEGVYFSKDFTTMNKTIKIILLDTRYFRSALTPDTDTKKRYKPNKYGEGTMLGKVQWNWLKNQLENSKASYTIIVSSIQFLSSEHGYESWGNMPHEVDKLENLIKTTKSKNVIILSGDRHIAEFSKKNIAGLNYPLIDFTSSGLTHSYTNYSGEPNKYRVGNVVSKKNFGILKFNFKTNTVIMEIRGENNKLHETLTQNY</sequence>
<dbReference type="PATRIC" id="fig|1622118.3.peg.116"/>
<reference evidence="3" key="1">
    <citation type="submission" date="2015-12" db="EMBL/GenBank/DDBJ databases">
        <title>Complete genome sequence of Lutibacter profundus strain LP1.</title>
        <authorList>
            <person name="Wissuwa J."/>
            <person name="Le Moine Bauer S."/>
            <person name="Stokke R."/>
            <person name="Dahle H."/>
            <person name="Steen I.H."/>
        </authorList>
    </citation>
    <scope>NUCLEOTIDE SEQUENCE [LARGE SCALE GENOMIC DNA]</scope>
    <source>
        <strain evidence="3">LP1</strain>
    </source>
</reference>
<dbReference type="Pfam" id="PF09423">
    <property type="entry name" value="PhoD"/>
    <property type="match status" value="1"/>
</dbReference>